<evidence type="ECO:0000259" key="6">
    <source>
        <dbReference type="Pfam" id="PF07298"/>
    </source>
</evidence>
<evidence type="ECO:0000256" key="4">
    <source>
        <dbReference type="ARBA" id="ARBA00023136"/>
    </source>
</evidence>
<comment type="subcellular location">
    <subcellularLocation>
        <location evidence="1">Membrane</location>
        <topology evidence="1">Multi-pass membrane protein</topology>
    </subcellularLocation>
</comment>
<dbReference type="OrthoDB" id="5293641at2"/>
<feature type="transmembrane region" description="Helical" evidence="5">
    <location>
        <begin position="40"/>
        <end position="59"/>
    </location>
</feature>
<evidence type="ECO:0000256" key="3">
    <source>
        <dbReference type="ARBA" id="ARBA00022989"/>
    </source>
</evidence>
<feature type="transmembrane region" description="Helical" evidence="5">
    <location>
        <begin position="165"/>
        <end position="187"/>
    </location>
</feature>
<dbReference type="EMBL" id="AWXZ01000039">
    <property type="protein sequence ID" value="ESR23610.1"/>
    <property type="molecule type" value="Genomic_DNA"/>
</dbReference>
<dbReference type="Pfam" id="PF07298">
    <property type="entry name" value="NnrU"/>
    <property type="match status" value="1"/>
</dbReference>
<dbReference type="RefSeq" id="WP_023433796.1">
    <property type="nucleotide sequence ID" value="NZ_AWXZ01000039.1"/>
</dbReference>
<accession>V4RK25</accession>
<dbReference type="Proteomes" id="UP000017819">
    <property type="component" value="Unassembled WGS sequence"/>
</dbReference>
<dbReference type="STRING" id="631454.N177_3678"/>
<gene>
    <name evidence="7" type="ORF">N177_3678</name>
</gene>
<name>V4RK25_9HYPH</name>
<comment type="caution">
    <text evidence="7">The sequence shown here is derived from an EMBL/GenBank/DDBJ whole genome shotgun (WGS) entry which is preliminary data.</text>
</comment>
<keyword evidence="3 5" id="KW-1133">Transmembrane helix</keyword>
<evidence type="ECO:0000256" key="2">
    <source>
        <dbReference type="ARBA" id="ARBA00022692"/>
    </source>
</evidence>
<dbReference type="InterPro" id="IPR009915">
    <property type="entry name" value="NnrU_dom"/>
</dbReference>
<dbReference type="AlphaFoldDB" id="V4RK25"/>
<feature type="transmembrane region" description="Helical" evidence="5">
    <location>
        <begin position="113"/>
        <end position="138"/>
    </location>
</feature>
<dbReference type="PATRIC" id="fig|631454.5.peg.3639"/>
<protein>
    <submittedName>
        <fullName evidence="7">NnrU family protein, required for expression of nitric oxide and nitrite reductases (Nir and Nor)</fullName>
    </submittedName>
</protein>
<reference evidence="7 8" key="1">
    <citation type="journal article" date="2014" name="Genome Announc.">
        <title>Draft Genome Sequence of Lutibaculum baratangense Strain AMV1T, Isolated from a Mud Volcano in Andamans, India.</title>
        <authorList>
            <person name="Singh A."/>
            <person name="Sreenivas A."/>
            <person name="Sathyanarayana Reddy G."/>
            <person name="Pinnaka A.K."/>
            <person name="Shivaji S."/>
        </authorList>
    </citation>
    <scope>NUCLEOTIDE SEQUENCE [LARGE SCALE GENOMIC DNA]</scope>
    <source>
        <strain evidence="7 8">AMV1</strain>
    </source>
</reference>
<keyword evidence="8" id="KW-1185">Reference proteome</keyword>
<proteinExistence type="predicted"/>
<evidence type="ECO:0000313" key="7">
    <source>
        <dbReference type="EMBL" id="ESR23610.1"/>
    </source>
</evidence>
<evidence type="ECO:0000313" key="8">
    <source>
        <dbReference type="Proteomes" id="UP000017819"/>
    </source>
</evidence>
<evidence type="ECO:0000256" key="5">
    <source>
        <dbReference type="SAM" id="Phobius"/>
    </source>
</evidence>
<evidence type="ECO:0000256" key="1">
    <source>
        <dbReference type="ARBA" id="ARBA00004141"/>
    </source>
</evidence>
<feature type="transmembrane region" description="Helical" evidence="5">
    <location>
        <begin position="71"/>
        <end position="93"/>
    </location>
</feature>
<organism evidence="7 8">
    <name type="scientific">Lutibaculum baratangense AMV1</name>
    <dbReference type="NCBI Taxonomy" id="631454"/>
    <lineage>
        <taxon>Bacteria</taxon>
        <taxon>Pseudomonadati</taxon>
        <taxon>Pseudomonadota</taxon>
        <taxon>Alphaproteobacteria</taxon>
        <taxon>Hyphomicrobiales</taxon>
        <taxon>Tepidamorphaceae</taxon>
        <taxon>Lutibaculum</taxon>
    </lineage>
</organism>
<dbReference type="eggNOG" id="COG4094">
    <property type="taxonomic scope" value="Bacteria"/>
</dbReference>
<feature type="domain" description="NnrU" evidence="6">
    <location>
        <begin position="3"/>
        <end position="191"/>
    </location>
</feature>
<keyword evidence="4 5" id="KW-0472">Membrane</keyword>
<dbReference type="GO" id="GO:0016020">
    <property type="term" value="C:membrane"/>
    <property type="evidence" value="ECO:0007669"/>
    <property type="project" value="UniProtKB-SubCell"/>
</dbReference>
<sequence length="193" mass="21177">MFVLVLGLVLFLGVHSERIVAPGFREAFIARRGDNAWKGLYSLLSLLGIVLVVWGYGLARLDPVVIYSPPVWMRHISLVLLMPVFVLIVSAYAPGHIKAKAKHPMLAAVKLWAFAHLLANGTLADVLLFGSFLAWAVVDRISLKRRPASKPGHEVKGQPNWANDVIALVVGATIYVAFLLFLHEWLIGVSPLA</sequence>
<keyword evidence="2 5" id="KW-0812">Transmembrane</keyword>